<comment type="caution">
    <text evidence="1">The sequence shown here is derived from an EMBL/GenBank/DDBJ whole genome shotgun (WGS) entry which is preliminary data.</text>
</comment>
<dbReference type="EMBL" id="CM009292">
    <property type="protein sequence ID" value="KAI9398248.1"/>
    <property type="molecule type" value="Genomic_DNA"/>
</dbReference>
<accession>A0ACC0TA53</accession>
<evidence type="ECO:0000313" key="1">
    <source>
        <dbReference type="EMBL" id="KAI9398248.1"/>
    </source>
</evidence>
<sequence>MVVHISRKPSNIYIYLQVVYFLSIVHLQIFLLTSNSLCYSCFSNVQEGKDVFLRYCKILFATARRRCVSSRTSSEMELLGVRETSAGTPRCKGRNKTCRSSMWFEKTDSTRCPNCEKQPFPVW</sequence>
<keyword evidence="2" id="KW-1185">Reference proteome</keyword>
<organism evidence="1 2">
    <name type="scientific">Populus trichocarpa</name>
    <name type="common">Western balsam poplar</name>
    <name type="synonym">Populus balsamifera subsp. trichocarpa</name>
    <dbReference type="NCBI Taxonomy" id="3694"/>
    <lineage>
        <taxon>Eukaryota</taxon>
        <taxon>Viridiplantae</taxon>
        <taxon>Streptophyta</taxon>
        <taxon>Embryophyta</taxon>
        <taxon>Tracheophyta</taxon>
        <taxon>Spermatophyta</taxon>
        <taxon>Magnoliopsida</taxon>
        <taxon>eudicotyledons</taxon>
        <taxon>Gunneridae</taxon>
        <taxon>Pentapetalae</taxon>
        <taxon>rosids</taxon>
        <taxon>fabids</taxon>
        <taxon>Malpighiales</taxon>
        <taxon>Salicaceae</taxon>
        <taxon>Saliceae</taxon>
        <taxon>Populus</taxon>
    </lineage>
</organism>
<dbReference type="Proteomes" id="UP000006729">
    <property type="component" value="Chromosome 3"/>
</dbReference>
<gene>
    <name evidence="1" type="ORF">POPTR_003G154150v4</name>
</gene>
<reference evidence="1 2" key="1">
    <citation type="journal article" date="2006" name="Science">
        <title>The genome of black cottonwood, Populus trichocarpa (Torr. &amp; Gray).</title>
        <authorList>
            <person name="Tuskan G.A."/>
            <person name="Difazio S."/>
            <person name="Jansson S."/>
            <person name="Bohlmann J."/>
            <person name="Grigoriev I."/>
            <person name="Hellsten U."/>
            <person name="Putnam N."/>
            <person name="Ralph S."/>
            <person name="Rombauts S."/>
            <person name="Salamov A."/>
            <person name="Schein J."/>
            <person name="Sterck L."/>
            <person name="Aerts A."/>
            <person name="Bhalerao R.R."/>
            <person name="Bhalerao R.P."/>
            <person name="Blaudez D."/>
            <person name="Boerjan W."/>
            <person name="Brun A."/>
            <person name="Brunner A."/>
            <person name="Busov V."/>
            <person name="Campbell M."/>
            <person name="Carlson J."/>
            <person name="Chalot M."/>
            <person name="Chapman J."/>
            <person name="Chen G.L."/>
            <person name="Cooper D."/>
            <person name="Coutinho P.M."/>
            <person name="Couturier J."/>
            <person name="Covert S."/>
            <person name="Cronk Q."/>
            <person name="Cunningham R."/>
            <person name="Davis J."/>
            <person name="Degroeve S."/>
            <person name="Dejardin A."/>
            <person name="Depamphilis C."/>
            <person name="Detter J."/>
            <person name="Dirks B."/>
            <person name="Dubchak I."/>
            <person name="Duplessis S."/>
            <person name="Ehlting J."/>
            <person name="Ellis B."/>
            <person name="Gendler K."/>
            <person name="Goodstein D."/>
            <person name="Gribskov M."/>
            <person name="Grimwood J."/>
            <person name="Groover A."/>
            <person name="Gunter L."/>
            <person name="Hamberger B."/>
            <person name="Heinze B."/>
            <person name="Helariutta Y."/>
            <person name="Henrissat B."/>
            <person name="Holligan D."/>
            <person name="Holt R."/>
            <person name="Huang W."/>
            <person name="Islam-Faridi N."/>
            <person name="Jones S."/>
            <person name="Jones-Rhoades M."/>
            <person name="Jorgensen R."/>
            <person name="Joshi C."/>
            <person name="Kangasjarvi J."/>
            <person name="Karlsson J."/>
            <person name="Kelleher C."/>
            <person name="Kirkpatrick R."/>
            <person name="Kirst M."/>
            <person name="Kohler A."/>
            <person name="Kalluri U."/>
            <person name="Larimer F."/>
            <person name="Leebens-Mack J."/>
            <person name="Leple J.C."/>
            <person name="Locascio P."/>
            <person name="Lou Y."/>
            <person name="Lucas S."/>
            <person name="Martin F."/>
            <person name="Montanini B."/>
            <person name="Napoli C."/>
            <person name="Nelson D.R."/>
            <person name="Nelson C."/>
            <person name="Nieminen K."/>
            <person name="Nilsson O."/>
            <person name="Pereda V."/>
            <person name="Peter G."/>
            <person name="Philippe R."/>
            <person name="Pilate G."/>
            <person name="Poliakov A."/>
            <person name="Razumovskaya J."/>
            <person name="Richardson P."/>
            <person name="Rinaldi C."/>
            <person name="Ritland K."/>
            <person name="Rouze P."/>
            <person name="Ryaboy D."/>
            <person name="Schmutz J."/>
            <person name="Schrader J."/>
            <person name="Segerman B."/>
            <person name="Shin H."/>
            <person name="Siddiqui A."/>
            <person name="Sterky F."/>
            <person name="Terry A."/>
            <person name="Tsai C.J."/>
            <person name="Uberbacher E."/>
            <person name="Unneberg P."/>
            <person name="Vahala J."/>
            <person name="Wall K."/>
            <person name="Wessler S."/>
            <person name="Yang G."/>
            <person name="Yin T."/>
            <person name="Douglas C."/>
            <person name="Marra M."/>
            <person name="Sandberg G."/>
            <person name="Van de Peer Y."/>
            <person name="Rokhsar D."/>
        </authorList>
    </citation>
    <scope>NUCLEOTIDE SEQUENCE [LARGE SCALE GENOMIC DNA]</scope>
    <source>
        <strain evidence="2">cv. Nisqually</strain>
    </source>
</reference>
<protein>
    <submittedName>
        <fullName evidence="1">Uncharacterized protein</fullName>
    </submittedName>
</protein>
<evidence type="ECO:0000313" key="2">
    <source>
        <dbReference type="Proteomes" id="UP000006729"/>
    </source>
</evidence>
<name>A0ACC0TA53_POPTR</name>
<proteinExistence type="predicted"/>